<gene>
    <name evidence="2" type="ORF">EV378_3374</name>
</gene>
<sequence length="64" mass="6828">MTEPTGESREPDDGLDETLDALEEKVLGKRADQTRDEQEDGPPAFEQDADAGDEQAPGSGSEPP</sequence>
<evidence type="ECO:0000256" key="1">
    <source>
        <dbReference type="SAM" id="MobiDB-lite"/>
    </source>
</evidence>
<protein>
    <submittedName>
        <fullName evidence="2">Uncharacterized protein</fullName>
    </submittedName>
</protein>
<reference evidence="2 3" key="1">
    <citation type="submission" date="2019-03" db="EMBL/GenBank/DDBJ databases">
        <title>Sequencing the genomes of 1000 actinobacteria strains.</title>
        <authorList>
            <person name="Klenk H.-P."/>
        </authorList>
    </citation>
    <scope>NUCLEOTIDE SEQUENCE [LARGE SCALE GENOMIC DNA]</scope>
    <source>
        <strain evidence="2 3">DSM 44969</strain>
    </source>
</reference>
<feature type="region of interest" description="Disordered" evidence="1">
    <location>
        <begin position="1"/>
        <end position="64"/>
    </location>
</feature>
<accession>A0A4R1IAU9</accession>
<feature type="compositionally biased region" description="Basic and acidic residues" evidence="1">
    <location>
        <begin position="1"/>
        <end position="12"/>
    </location>
</feature>
<name>A0A4R1IAU9_PSEEN</name>
<keyword evidence="3" id="KW-1185">Reference proteome</keyword>
<evidence type="ECO:0000313" key="3">
    <source>
        <dbReference type="Proteomes" id="UP000295560"/>
    </source>
</evidence>
<dbReference type="AlphaFoldDB" id="A0A4R1IAU9"/>
<organism evidence="2 3">
    <name type="scientific">Pseudonocardia endophytica</name>
    <dbReference type="NCBI Taxonomy" id="401976"/>
    <lineage>
        <taxon>Bacteria</taxon>
        <taxon>Bacillati</taxon>
        <taxon>Actinomycetota</taxon>
        <taxon>Actinomycetes</taxon>
        <taxon>Pseudonocardiales</taxon>
        <taxon>Pseudonocardiaceae</taxon>
        <taxon>Pseudonocardia</taxon>
    </lineage>
</organism>
<dbReference type="RefSeq" id="WP_132426355.1">
    <property type="nucleotide sequence ID" value="NZ_SMFZ01000001.1"/>
</dbReference>
<dbReference type="EMBL" id="SMFZ01000001">
    <property type="protein sequence ID" value="TCK27502.1"/>
    <property type="molecule type" value="Genomic_DNA"/>
</dbReference>
<feature type="compositionally biased region" description="Basic and acidic residues" evidence="1">
    <location>
        <begin position="22"/>
        <end position="36"/>
    </location>
</feature>
<comment type="caution">
    <text evidence="2">The sequence shown here is derived from an EMBL/GenBank/DDBJ whole genome shotgun (WGS) entry which is preliminary data.</text>
</comment>
<evidence type="ECO:0000313" key="2">
    <source>
        <dbReference type="EMBL" id="TCK27502.1"/>
    </source>
</evidence>
<proteinExistence type="predicted"/>
<dbReference type="Proteomes" id="UP000295560">
    <property type="component" value="Unassembled WGS sequence"/>
</dbReference>